<dbReference type="GO" id="GO:0010124">
    <property type="term" value="P:phenylacetate catabolic process"/>
    <property type="evidence" value="ECO:0007669"/>
    <property type="project" value="InterPro"/>
</dbReference>
<dbReference type="OrthoDB" id="5292502at2"/>
<dbReference type="PATRIC" id="fig|82380.11.peg.184"/>
<dbReference type="InterPro" id="IPR052703">
    <property type="entry name" value="Aromatic_CoA_ox/epox"/>
</dbReference>
<protein>
    <submittedName>
        <fullName evidence="2">1,2-phenylacetyl-CoA epoxidase, subunit A</fullName>
        <ecNumber evidence="2">1.14.13.149</ecNumber>
    </submittedName>
</protein>
<gene>
    <name evidence="2" type="primary">paaA</name>
    <name evidence="2" type="ORF">RS83_00175</name>
</gene>
<dbReference type="FunFam" id="1.20.1260.10:FF:000010">
    <property type="entry name" value="1,2-phenylacetyl-CoA epoxidase subunit A"/>
    <property type="match status" value="1"/>
</dbReference>
<organism evidence="2 3">
    <name type="scientific">Microbacterium oxydans</name>
    <dbReference type="NCBI Taxonomy" id="82380"/>
    <lineage>
        <taxon>Bacteria</taxon>
        <taxon>Bacillati</taxon>
        <taxon>Actinomycetota</taxon>
        <taxon>Actinomycetes</taxon>
        <taxon>Micrococcales</taxon>
        <taxon>Microbacteriaceae</taxon>
        <taxon>Microbacterium</taxon>
    </lineage>
</organism>
<dbReference type="AlphaFoldDB" id="A0A0F0LI36"/>
<dbReference type="RefSeq" id="WP_045277664.1">
    <property type="nucleotide sequence ID" value="NZ_JYIW01000013.1"/>
</dbReference>
<dbReference type="EMBL" id="JYIW01000013">
    <property type="protein sequence ID" value="KJL32803.1"/>
    <property type="molecule type" value="Genomic_DNA"/>
</dbReference>
<dbReference type="InterPro" id="IPR011881">
    <property type="entry name" value="PaaA"/>
</dbReference>
<dbReference type="GO" id="GO:0097266">
    <property type="term" value="F:phenylacetyl-CoA 1,2-epoxidase activity"/>
    <property type="evidence" value="ECO:0007669"/>
    <property type="project" value="UniProtKB-EC"/>
</dbReference>
<dbReference type="Pfam" id="PF05138">
    <property type="entry name" value="PaaA_PaaC"/>
    <property type="match status" value="1"/>
</dbReference>
<dbReference type="InterPro" id="IPR009078">
    <property type="entry name" value="Ferritin-like_SF"/>
</dbReference>
<dbReference type="Gene3D" id="1.20.1260.10">
    <property type="match status" value="1"/>
</dbReference>
<comment type="caution">
    <text evidence="2">The sequence shown here is derived from an EMBL/GenBank/DDBJ whole genome shotgun (WGS) entry which is preliminary data.</text>
</comment>
<evidence type="ECO:0000256" key="1">
    <source>
        <dbReference type="SAM" id="MobiDB-lite"/>
    </source>
</evidence>
<evidence type="ECO:0000313" key="3">
    <source>
        <dbReference type="Proteomes" id="UP000033640"/>
    </source>
</evidence>
<dbReference type="PANTHER" id="PTHR30458">
    <property type="entry name" value="PHENYLACETIC ACID DEGRADATION PROTEIN PAA"/>
    <property type="match status" value="1"/>
</dbReference>
<reference evidence="2 3" key="1">
    <citation type="submission" date="2015-02" db="EMBL/GenBank/DDBJ databases">
        <title>Draft genome sequences of ten Microbacterium spp. with emphasis on heavy metal contaminated environments.</title>
        <authorList>
            <person name="Corretto E."/>
        </authorList>
    </citation>
    <scope>NUCLEOTIDE SEQUENCE [LARGE SCALE GENOMIC DNA]</scope>
    <source>
        <strain evidence="2 3">BEL4b</strain>
    </source>
</reference>
<feature type="region of interest" description="Disordered" evidence="1">
    <location>
        <begin position="316"/>
        <end position="338"/>
    </location>
</feature>
<dbReference type="GO" id="GO:0005829">
    <property type="term" value="C:cytosol"/>
    <property type="evidence" value="ECO:0007669"/>
    <property type="project" value="TreeGrafter"/>
</dbReference>
<dbReference type="InterPro" id="IPR012347">
    <property type="entry name" value="Ferritin-like"/>
</dbReference>
<dbReference type="PANTHER" id="PTHR30458:SF2">
    <property type="entry name" value="1,2-PHENYLACETYL-COA EPOXIDASE, SUBUNIT A"/>
    <property type="match status" value="1"/>
</dbReference>
<dbReference type="NCBIfam" id="TIGR02156">
    <property type="entry name" value="PA_CoA_Oxy1"/>
    <property type="match status" value="1"/>
</dbReference>
<proteinExistence type="predicted"/>
<dbReference type="EC" id="1.14.13.149" evidence="2"/>
<sequence length="338" mass="38357">MTSPADLSLVEGEISEDERMFDELIANEQRIEPRDWMPDAYRKTLIRQISQHAHSEIIGMQPEGNWITRAPSLKRKAILMAKVQDEAGHGLYLYSAAQTLGITRDEMMDQLISGKAKYSSIFNYPTPTWADMGAIGWLVDGAAIVNQVPLCRASYGPYGRAMVRVCKEESFHQRQGFEILLSLMQGSDEQRQMAQDAVNRWYWPSLAMFGPPDEQSPNSAQSMKWKIKRFSNDDLRQRFVGMLVPQAEILGVTLPDPDLRLDEETDRYVIGEIDWDEFFEVLRGNGPCNAERLERRRTAHENGAWVREAAAEYARKQARAWDPEPAETAGSLSLSKGA</sequence>
<accession>A0A0F0LI36</accession>
<dbReference type="SUPFAM" id="SSF47240">
    <property type="entry name" value="Ferritin-like"/>
    <property type="match status" value="1"/>
</dbReference>
<keyword evidence="2" id="KW-0560">Oxidoreductase</keyword>
<name>A0A0F0LI36_9MICO</name>
<evidence type="ECO:0000313" key="2">
    <source>
        <dbReference type="EMBL" id="KJL32803.1"/>
    </source>
</evidence>
<dbReference type="InterPro" id="IPR007814">
    <property type="entry name" value="PaaA_PaaC"/>
</dbReference>
<dbReference type="Proteomes" id="UP000033640">
    <property type="component" value="Unassembled WGS sequence"/>
</dbReference>